<evidence type="ECO:0000256" key="2">
    <source>
        <dbReference type="ARBA" id="ARBA00023134"/>
    </source>
</evidence>
<organism evidence="3 4">
    <name type="scientific">Promethearchaeum syntrophicum</name>
    <dbReference type="NCBI Taxonomy" id="2594042"/>
    <lineage>
        <taxon>Archaea</taxon>
        <taxon>Promethearchaeati</taxon>
        <taxon>Promethearchaeota</taxon>
        <taxon>Promethearchaeia</taxon>
        <taxon>Promethearchaeales</taxon>
        <taxon>Promethearchaeaceae</taxon>
        <taxon>Promethearchaeum</taxon>
    </lineage>
</organism>
<protein>
    <recommendedName>
        <fullName evidence="5">Ras family protein</fullName>
    </recommendedName>
</protein>
<dbReference type="GeneID" id="41328976"/>
<name>A0A5B9D7X8_9ARCH</name>
<dbReference type="AlphaFoldDB" id="A0A5B9D7X8"/>
<reference evidence="3 4" key="2">
    <citation type="journal article" date="2024" name="Int. J. Syst. Evol. Microbiol.">
        <title>Promethearchaeum syntrophicum gen. nov., sp. nov., an anaerobic, obligately syntrophic archaeon, the first isolate of the lineage 'Asgard' archaea, and proposal of the new archaeal phylum Promethearchaeota phyl. nov. and kingdom Promethearchaeati regn. nov.</title>
        <authorList>
            <person name="Imachi H."/>
            <person name="Nobu M.K."/>
            <person name="Kato S."/>
            <person name="Takaki Y."/>
            <person name="Miyazaki M."/>
            <person name="Miyata M."/>
            <person name="Ogawara M."/>
            <person name="Saito Y."/>
            <person name="Sakai S."/>
            <person name="Tahara Y.O."/>
            <person name="Takano Y."/>
            <person name="Tasumi E."/>
            <person name="Uematsu K."/>
            <person name="Yoshimura T."/>
            <person name="Itoh T."/>
            <person name="Ohkuma M."/>
            <person name="Takai K."/>
        </authorList>
    </citation>
    <scope>NUCLEOTIDE SEQUENCE [LARGE SCALE GENOMIC DNA]</scope>
    <source>
        <strain evidence="3 4">MK-D1</strain>
    </source>
</reference>
<dbReference type="Pfam" id="PF04670">
    <property type="entry name" value="Gtr1_RagA"/>
    <property type="match status" value="1"/>
</dbReference>
<dbReference type="GO" id="GO:0005525">
    <property type="term" value="F:GTP binding"/>
    <property type="evidence" value="ECO:0007669"/>
    <property type="project" value="UniProtKB-KW"/>
</dbReference>
<evidence type="ECO:0008006" key="5">
    <source>
        <dbReference type="Google" id="ProtNLM"/>
    </source>
</evidence>
<dbReference type="GO" id="GO:1904263">
    <property type="term" value="P:positive regulation of TORC1 signaling"/>
    <property type="evidence" value="ECO:0007669"/>
    <property type="project" value="TreeGrafter"/>
</dbReference>
<proteinExistence type="predicted"/>
<dbReference type="KEGG" id="psyt:DSAG12_00977"/>
<sequence>MKIPGSFFEIDLVISKDNLLEFKITKNKEVKYSVNPMDFSEIEYDLQSFLEDNSVFLPKNRFKLVLESLEVLYLDLNKKLQKLKDRDANSPIISEEQEISFAQRVFQAQKVLLMGGEGKSSIYQVIFEGKLPHETNVIKHTRGIEKHEISFPSFSSAGSSKQKLLLWDFGSKKPTSDDYKNATLLLFVIDAYDVHNYELYRDQLHETIAMMKKHGSRPKFLGRNQSNIFCFIHKMDRFTNADDQFRSLVEYFKLNPKTKEKSYEIKFFATSIYDSSIYSAWAKIIEILMPKSSKLNQLSNKLKDDLGLYAAMIIEKSTGLPIASSKTLLDDNSLVGSTNRILLTTEKVLPEYELSSLDTLKIETANGILQLRIFEQIYVYVLILIYPPHERKISTPEGENILQEFISEMRKSI</sequence>
<dbReference type="EMBL" id="CP042905">
    <property type="protein sequence ID" value="QEE15153.1"/>
    <property type="molecule type" value="Genomic_DNA"/>
</dbReference>
<dbReference type="GO" id="GO:0005764">
    <property type="term" value="C:lysosome"/>
    <property type="evidence" value="ECO:0007669"/>
    <property type="project" value="TreeGrafter"/>
</dbReference>
<dbReference type="PANTHER" id="PTHR11259">
    <property type="entry name" value="RAS-RELATED GTP BINDING RAG/GTR YEAST"/>
    <property type="match status" value="1"/>
</dbReference>
<evidence type="ECO:0000256" key="1">
    <source>
        <dbReference type="ARBA" id="ARBA00022741"/>
    </source>
</evidence>
<dbReference type="GO" id="GO:0003924">
    <property type="term" value="F:GTPase activity"/>
    <property type="evidence" value="ECO:0007669"/>
    <property type="project" value="TreeGrafter"/>
</dbReference>
<reference evidence="3 4" key="1">
    <citation type="journal article" date="2020" name="Nature">
        <title>Isolation of an archaeon at the prokaryote-eukaryote interface.</title>
        <authorList>
            <person name="Imachi H."/>
            <person name="Nobu M.K."/>
            <person name="Nakahara N."/>
            <person name="Morono Y."/>
            <person name="Ogawara M."/>
            <person name="Takaki Y."/>
            <person name="Takano Y."/>
            <person name="Uematsu K."/>
            <person name="Ikuta T."/>
            <person name="Ito M."/>
            <person name="Matsui Y."/>
            <person name="Miyazaki M."/>
            <person name="Murata K."/>
            <person name="Saito Y."/>
            <person name="Sakai S."/>
            <person name="Song C."/>
            <person name="Tasumi E."/>
            <person name="Yamanaka Y."/>
            <person name="Yamaguchi T."/>
            <person name="Kamagata Y."/>
            <person name="Tamaki H."/>
            <person name="Takai K."/>
        </authorList>
    </citation>
    <scope>NUCLEOTIDE SEQUENCE [LARGE SCALE GENOMIC DNA]</scope>
    <source>
        <strain evidence="3 4">MK-D1</strain>
    </source>
</reference>
<keyword evidence="4" id="KW-1185">Reference proteome</keyword>
<dbReference type="RefSeq" id="WP_147662074.1">
    <property type="nucleotide sequence ID" value="NZ_CP042905.2"/>
</dbReference>
<keyword evidence="1" id="KW-0547">Nucleotide-binding</keyword>
<dbReference type="SUPFAM" id="SSF52540">
    <property type="entry name" value="P-loop containing nucleoside triphosphate hydrolases"/>
    <property type="match status" value="1"/>
</dbReference>
<dbReference type="Gene3D" id="3.40.50.300">
    <property type="entry name" value="P-loop containing nucleotide triphosphate hydrolases"/>
    <property type="match status" value="1"/>
</dbReference>
<accession>A0A5B9D7X8</accession>
<dbReference type="GO" id="GO:1990131">
    <property type="term" value="C:Gtr1-Gtr2 GTPase complex"/>
    <property type="evidence" value="ECO:0007669"/>
    <property type="project" value="TreeGrafter"/>
</dbReference>
<gene>
    <name evidence="3" type="ORF">DSAG12_00977</name>
</gene>
<dbReference type="Proteomes" id="UP000321408">
    <property type="component" value="Chromosome"/>
</dbReference>
<dbReference type="GO" id="GO:0009267">
    <property type="term" value="P:cellular response to starvation"/>
    <property type="evidence" value="ECO:0007669"/>
    <property type="project" value="TreeGrafter"/>
</dbReference>
<dbReference type="InterPro" id="IPR027417">
    <property type="entry name" value="P-loop_NTPase"/>
</dbReference>
<evidence type="ECO:0000313" key="4">
    <source>
        <dbReference type="Proteomes" id="UP000321408"/>
    </source>
</evidence>
<dbReference type="PANTHER" id="PTHR11259:SF2">
    <property type="entry name" value="GH16429P"/>
    <property type="match status" value="1"/>
</dbReference>
<dbReference type="InterPro" id="IPR006762">
    <property type="entry name" value="Gtr1_RagA"/>
</dbReference>
<keyword evidence="2" id="KW-0342">GTP-binding</keyword>
<evidence type="ECO:0000313" key="3">
    <source>
        <dbReference type="EMBL" id="QEE15153.1"/>
    </source>
</evidence>